<dbReference type="AlphaFoldDB" id="A0A975Y763"/>
<sequence>MAGTILCYQKCLTNRMSVLVLQQQGLQLLNERHKAGIILQLL</sequence>
<evidence type="ECO:0000313" key="2">
    <source>
        <dbReference type="Proteomes" id="UP000683511"/>
    </source>
</evidence>
<protein>
    <submittedName>
        <fullName evidence="1">Uncharacterized protein</fullName>
    </submittedName>
</protein>
<reference evidence="1" key="1">
    <citation type="submission" date="2017-04" db="EMBL/GenBank/DDBJ databases">
        <title>Genome deletions in a multicellular cyanobacterial endosymbiont for morphological adaptation in marine diatoms.</title>
        <authorList>
            <person name="Wang Y."/>
            <person name="Gao H."/>
            <person name="Li R."/>
            <person name="Xu X."/>
        </authorList>
    </citation>
    <scope>NUCLEOTIDE SEQUENCE</scope>
    <source>
        <strain evidence="1">FACHB 800</strain>
    </source>
</reference>
<accession>A0A975Y763</accession>
<organism evidence="1 2">
    <name type="scientific">Richelia sinica FACHB-800</name>
    <dbReference type="NCBI Taxonomy" id="1357546"/>
    <lineage>
        <taxon>Bacteria</taxon>
        <taxon>Bacillati</taxon>
        <taxon>Cyanobacteriota</taxon>
        <taxon>Cyanophyceae</taxon>
        <taxon>Nostocales</taxon>
        <taxon>Nostocaceae</taxon>
        <taxon>Richelia</taxon>
    </lineage>
</organism>
<name>A0A975Y763_9NOST</name>
<dbReference type="EMBL" id="CP021056">
    <property type="protein sequence ID" value="QXE26008.1"/>
    <property type="molecule type" value="Genomic_DNA"/>
</dbReference>
<gene>
    <name evidence="1" type="ORF">B6N60_04735</name>
</gene>
<evidence type="ECO:0000313" key="1">
    <source>
        <dbReference type="EMBL" id="QXE26008.1"/>
    </source>
</evidence>
<proteinExistence type="predicted"/>
<dbReference type="Proteomes" id="UP000683511">
    <property type="component" value="Chromosome"/>
</dbReference>
<dbReference type="KEGG" id="rsin:B6N60_04735"/>
<keyword evidence="2" id="KW-1185">Reference proteome</keyword>